<dbReference type="NCBIfam" id="TIGR01087">
    <property type="entry name" value="murD"/>
    <property type="match status" value="1"/>
</dbReference>
<feature type="domain" description="Mur ligase C-terminal" evidence="9">
    <location>
        <begin position="318"/>
        <end position="436"/>
    </location>
</feature>
<feature type="domain" description="Mur ligase central" evidence="10">
    <location>
        <begin position="115"/>
        <end position="295"/>
    </location>
</feature>
<dbReference type="HAMAP" id="MF_00639">
    <property type="entry name" value="MurD"/>
    <property type="match status" value="1"/>
</dbReference>
<comment type="pathway">
    <text evidence="2 7 8">Cell wall biogenesis; peptidoglycan biosynthesis.</text>
</comment>
<dbReference type="EC" id="6.3.2.9" evidence="7 8"/>
<accession>H0URR0</accession>
<keyword evidence="5 7" id="KW-0547">Nucleotide-binding</keyword>
<comment type="similarity">
    <text evidence="7">Belongs to the MurCDEF family.</text>
</comment>
<dbReference type="PANTHER" id="PTHR43692:SF1">
    <property type="entry name" value="UDP-N-ACETYLMURAMOYLALANINE--D-GLUTAMATE LIGASE"/>
    <property type="match status" value="1"/>
</dbReference>
<dbReference type="eggNOG" id="COG0771">
    <property type="taxonomic scope" value="Bacteria"/>
</dbReference>
<keyword evidence="7 8" id="KW-0132">Cell division</keyword>
<keyword evidence="4 7" id="KW-0436">Ligase</keyword>
<dbReference type="Pfam" id="PF08245">
    <property type="entry name" value="Mur_ligase_M"/>
    <property type="match status" value="1"/>
</dbReference>
<dbReference type="Gene3D" id="3.90.190.20">
    <property type="entry name" value="Mur ligase, C-terminal domain"/>
    <property type="match status" value="1"/>
</dbReference>
<dbReference type="GO" id="GO:0051301">
    <property type="term" value="P:cell division"/>
    <property type="evidence" value="ECO:0007669"/>
    <property type="project" value="UniProtKB-KW"/>
</dbReference>
<keyword evidence="7 8" id="KW-0961">Cell wall biogenesis/degradation</keyword>
<evidence type="ECO:0000256" key="2">
    <source>
        <dbReference type="ARBA" id="ARBA00004752"/>
    </source>
</evidence>
<dbReference type="OrthoDB" id="9809796at2"/>
<comment type="function">
    <text evidence="7 8">Cell wall formation. Catalyzes the addition of glutamate to the nucleotide precursor UDP-N-acetylmuramoyl-L-alanine (UMA).</text>
</comment>
<evidence type="ECO:0000313" key="11">
    <source>
        <dbReference type="EMBL" id="EHM09999.1"/>
    </source>
</evidence>
<dbReference type="SUPFAM" id="SSF53244">
    <property type="entry name" value="MurD-like peptide ligases, peptide-binding domain"/>
    <property type="match status" value="1"/>
</dbReference>
<evidence type="ECO:0000256" key="5">
    <source>
        <dbReference type="ARBA" id="ARBA00022741"/>
    </source>
</evidence>
<dbReference type="Gene3D" id="3.40.50.720">
    <property type="entry name" value="NAD(P)-binding Rossmann-like Domain"/>
    <property type="match status" value="1"/>
</dbReference>
<dbReference type="InterPro" id="IPR013221">
    <property type="entry name" value="Mur_ligase_cen"/>
</dbReference>
<evidence type="ECO:0000256" key="1">
    <source>
        <dbReference type="ARBA" id="ARBA00004496"/>
    </source>
</evidence>
<dbReference type="Pfam" id="PF21377">
    <property type="entry name" value="MurD_N"/>
    <property type="match status" value="1"/>
</dbReference>
<dbReference type="InterPro" id="IPR005762">
    <property type="entry name" value="MurD"/>
</dbReference>
<keyword evidence="7 8" id="KW-0573">Peptidoglycan synthesis</keyword>
<dbReference type="SUPFAM" id="SSF53623">
    <property type="entry name" value="MurD-like peptide ligases, catalytic domain"/>
    <property type="match status" value="1"/>
</dbReference>
<evidence type="ECO:0000256" key="6">
    <source>
        <dbReference type="ARBA" id="ARBA00022840"/>
    </source>
</evidence>
<dbReference type="InterPro" id="IPR036565">
    <property type="entry name" value="Mur-like_cat_sf"/>
</dbReference>
<dbReference type="Gene3D" id="3.40.1190.10">
    <property type="entry name" value="Mur-like, catalytic domain"/>
    <property type="match status" value="1"/>
</dbReference>
<reference evidence="11 12" key="1">
    <citation type="submission" date="2011-10" db="EMBL/GenBank/DDBJ databases">
        <title>The Noncontiguous Finished genome of Thermanaerovibrio velox DSM 12556.</title>
        <authorList>
            <consortium name="US DOE Joint Genome Institute (JGI-PGF)"/>
            <person name="Lucas S."/>
            <person name="Copeland A."/>
            <person name="Lapidus A."/>
            <person name="Glavina del Rio T."/>
            <person name="Dalin E."/>
            <person name="Tice H."/>
            <person name="Bruce D."/>
            <person name="Goodwin L."/>
            <person name="Pitluck S."/>
            <person name="Peters L."/>
            <person name="Mikhailova N."/>
            <person name="Teshima H."/>
            <person name="Kyrpides N."/>
            <person name="Mavromatis K."/>
            <person name="Ivanova N."/>
            <person name="Markowitz V."/>
            <person name="Cheng J.-F."/>
            <person name="Hugenholtz P."/>
            <person name="Woyke T."/>
            <person name="Wu D."/>
            <person name="Spring S."/>
            <person name="Brambilla E.-M."/>
            <person name="Klenk H.-P."/>
            <person name="Eisen J.A."/>
        </authorList>
    </citation>
    <scope>NUCLEOTIDE SEQUENCE [LARGE SCALE GENOMIC DNA]</scope>
    <source>
        <strain evidence="11 12">DSM 12556</strain>
    </source>
</reference>
<proteinExistence type="inferred from homology"/>
<sequence>MKNLLRDWTGKAVTIIGGGLSGVALARLAKEAGARVFVSDAAKIKDDRLSDMKAMGIAFEEEGHTERLFEADALVLSSGIAPTSPVLSLARDKGIPVVGELDFVAPFLDVPVIAVTGSNGKTTTTGMLGHFFSSLGLKVVTAGNIGNPIALVPVCFSDSQVVVAEVSSFQLFWCSSATFVGSVVTNIAPDHIDWHGSFENYVASKKRAMERTMLSGFSIIQRSDANILGASGLSHKVLTLTWGHALGEQDVCLDDDAKEARMILDGQPIRLFRFEEVKLLGKHNLENAAMALASAAMFLRRPVSGEEVNIAGFKAPPHRCELAGVVNGVIFVDDSKGTNVAATVTALKSLKCPGNGRKIILLGGRGKGETYELLARAVLEECYHAVLYGEEGMAIGAALSKAGFSNWVYVNDLNDAVNKAYELARPNDMVLLSPACTSWDQYSSYKERGDHFKRLVASLASLN</sequence>
<evidence type="ECO:0000256" key="3">
    <source>
        <dbReference type="ARBA" id="ARBA00022490"/>
    </source>
</evidence>
<evidence type="ECO:0000259" key="9">
    <source>
        <dbReference type="Pfam" id="PF02875"/>
    </source>
</evidence>
<dbReference type="HOGENOM" id="CLU_032540_0_0_0"/>
<dbReference type="InterPro" id="IPR036615">
    <property type="entry name" value="Mur_ligase_C_dom_sf"/>
</dbReference>
<keyword evidence="7 8" id="KW-0133">Cell shape</keyword>
<dbReference type="InterPro" id="IPR004101">
    <property type="entry name" value="Mur_ligase_C"/>
</dbReference>
<name>H0URR0_9BACT</name>
<comment type="catalytic activity">
    <reaction evidence="7 8">
        <text>UDP-N-acetyl-alpha-D-muramoyl-L-alanine + D-glutamate + ATP = UDP-N-acetyl-alpha-D-muramoyl-L-alanyl-D-glutamate + ADP + phosphate + H(+)</text>
        <dbReference type="Rhea" id="RHEA:16429"/>
        <dbReference type="ChEBI" id="CHEBI:15378"/>
        <dbReference type="ChEBI" id="CHEBI:29986"/>
        <dbReference type="ChEBI" id="CHEBI:30616"/>
        <dbReference type="ChEBI" id="CHEBI:43474"/>
        <dbReference type="ChEBI" id="CHEBI:83898"/>
        <dbReference type="ChEBI" id="CHEBI:83900"/>
        <dbReference type="ChEBI" id="CHEBI:456216"/>
        <dbReference type="EC" id="6.3.2.9"/>
    </reaction>
</comment>
<dbReference type="GO" id="GO:0005524">
    <property type="term" value="F:ATP binding"/>
    <property type="evidence" value="ECO:0007669"/>
    <property type="project" value="UniProtKB-UniRule"/>
</dbReference>
<feature type="binding site" evidence="7">
    <location>
        <begin position="117"/>
        <end position="123"/>
    </location>
    <ligand>
        <name>ATP</name>
        <dbReference type="ChEBI" id="CHEBI:30616"/>
    </ligand>
</feature>
<dbReference type="GO" id="GO:0009252">
    <property type="term" value="P:peptidoglycan biosynthetic process"/>
    <property type="evidence" value="ECO:0007669"/>
    <property type="project" value="UniProtKB-UniRule"/>
</dbReference>
<dbReference type="Proteomes" id="UP000005730">
    <property type="component" value="Chromosome"/>
</dbReference>
<organism evidence="11 12">
    <name type="scientific">Thermanaerovibrio velox DSM 12556</name>
    <dbReference type="NCBI Taxonomy" id="926567"/>
    <lineage>
        <taxon>Bacteria</taxon>
        <taxon>Thermotogati</taxon>
        <taxon>Synergistota</taxon>
        <taxon>Synergistia</taxon>
        <taxon>Synergistales</taxon>
        <taxon>Synergistaceae</taxon>
        <taxon>Thermanaerovibrio</taxon>
    </lineage>
</organism>
<dbReference type="GO" id="GO:0008360">
    <property type="term" value="P:regulation of cell shape"/>
    <property type="evidence" value="ECO:0007669"/>
    <property type="project" value="UniProtKB-KW"/>
</dbReference>
<dbReference type="AlphaFoldDB" id="H0URR0"/>
<dbReference type="STRING" id="926567.TheveDRAFT_0862"/>
<dbReference type="UniPathway" id="UPA00219"/>
<evidence type="ECO:0000256" key="7">
    <source>
        <dbReference type="HAMAP-Rule" id="MF_00639"/>
    </source>
</evidence>
<gene>
    <name evidence="7" type="primary">murD</name>
    <name evidence="11" type="ORF">TheveDRAFT_0862</name>
</gene>
<evidence type="ECO:0000256" key="8">
    <source>
        <dbReference type="RuleBase" id="RU003664"/>
    </source>
</evidence>
<evidence type="ECO:0000256" key="4">
    <source>
        <dbReference type="ARBA" id="ARBA00022598"/>
    </source>
</evidence>
<dbReference type="Pfam" id="PF02875">
    <property type="entry name" value="Mur_ligase_C"/>
    <property type="match status" value="1"/>
</dbReference>
<comment type="subcellular location">
    <subcellularLocation>
        <location evidence="1 7 8">Cytoplasm</location>
    </subcellularLocation>
</comment>
<keyword evidence="3 7" id="KW-0963">Cytoplasm</keyword>
<dbReference type="GO" id="GO:0005737">
    <property type="term" value="C:cytoplasm"/>
    <property type="evidence" value="ECO:0007669"/>
    <property type="project" value="UniProtKB-SubCell"/>
</dbReference>
<keyword evidence="12" id="KW-1185">Reference proteome</keyword>
<dbReference type="PANTHER" id="PTHR43692">
    <property type="entry name" value="UDP-N-ACETYLMURAMOYLALANINE--D-GLUTAMATE LIGASE"/>
    <property type="match status" value="1"/>
</dbReference>
<evidence type="ECO:0000259" key="10">
    <source>
        <dbReference type="Pfam" id="PF08245"/>
    </source>
</evidence>
<dbReference type="GO" id="GO:0008764">
    <property type="term" value="F:UDP-N-acetylmuramoylalanine-D-glutamate ligase activity"/>
    <property type="evidence" value="ECO:0007669"/>
    <property type="project" value="UniProtKB-UniRule"/>
</dbReference>
<keyword evidence="7 8" id="KW-0131">Cell cycle</keyword>
<dbReference type="EMBL" id="CM001377">
    <property type="protein sequence ID" value="EHM09999.1"/>
    <property type="molecule type" value="Genomic_DNA"/>
</dbReference>
<protein>
    <recommendedName>
        <fullName evidence="7 8">UDP-N-acetylmuramoylalanine--D-glutamate ligase</fullName>
        <ecNumber evidence="7 8">6.3.2.9</ecNumber>
    </recommendedName>
    <alternativeName>
        <fullName evidence="7">D-glutamic acid-adding enzyme</fullName>
    </alternativeName>
    <alternativeName>
        <fullName evidence="7">UDP-N-acetylmuramoyl-L-alanyl-D-glutamate synthetase</fullName>
    </alternativeName>
</protein>
<dbReference type="GO" id="GO:0071555">
    <property type="term" value="P:cell wall organization"/>
    <property type="evidence" value="ECO:0007669"/>
    <property type="project" value="UniProtKB-KW"/>
</dbReference>
<evidence type="ECO:0000313" key="12">
    <source>
        <dbReference type="Proteomes" id="UP000005730"/>
    </source>
</evidence>
<dbReference type="SUPFAM" id="SSF51984">
    <property type="entry name" value="MurCD N-terminal domain"/>
    <property type="match status" value="1"/>
</dbReference>
<keyword evidence="6 7" id="KW-0067">ATP-binding</keyword>